<dbReference type="PROSITE" id="PS00463">
    <property type="entry name" value="ZN2_CY6_FUNGAL_1"/>
    <property type="match status" value="1"/>
</dbReference>
<evidence type="ECO:0000256" key="3">
    <source>
        <dbReference type="ARBA" id="ARBA00022781"/>
    </source>
</evidence>
<evidence type="ECO:0000313" key="11">
    <source>
        <dbReference type="Proteomes" id="UP000068243"/>
    </source>
</evidence>
<dbReference type="VEuPathDB" id="FungiDB:ASPNIDRAFT2_1168662"/>
<dbReference type="SUPFAM" id="SSF57701">
    <property type="entry name" value="Zn2/Cys6 DNA-binding domain"/>
    <property type="match status" value="1"/>
</dbReference>
<dbReference type="Gene3D" id="4.10.240.10">
    <property type="entry name" value="Zn(2)-C6 fungal-type DNA-binding domain"/>
    <property type="match status" value="1"/>
</dbReference>
<dbReference type="GO" id="GO:0008270">
    <property type="term" value="F:zinc ion binding"/>
    <property type="evidence" value="ECO:0007669"/>
    <property type="project" value="InterPro"/>
</dbReference>
<dbReference type="Gene3D" id="1.25.10.10">
    <property type="entry name" value="Leucine-rich Repeat Variant"/>
    <property type="match status" value="1"/>
</dbReference>
<keyword evidence="4" id="KW-0805">Transcription regulation</keyword>
<dbReference type="VEuPathDB" id="FungiDB:M747DRAFT_297243"/>
<dbReference type="GO" id="GO:0003677">
    <property type="term" value="F:DNA binding"/>
    <property type="evidence" value="ECO:0007669"/>
    <property type="project" value="UniProtKB-KW"/>
</dbReference>
<dbReference type="VEuPathDB" id="FungiDB:M747DRAFT_316485"/>
<evidence type="ECO:0000256" key="4">
    <source>
        <dbReference type="ARBA" id="ARBA00023015"/>
    </source>
</evidence>
<dbReference type="InterPro" id="IPR036864">
    <property type="entry name" value="Zn2-C6_fun-type_DNA-bd_sf"/>
</dbReference>
<dbReference type="VEuPathDB" id="FungiDB:An08g02770"/>
<dbReference type="PaxDb" id="5061-CADANGAP00006471"/>
<dbReference type="InterPro" id="IPR016024">
    <property type="entry name" value="ARM-type_fold"/>
</dbReference>
<dbReference type="Proteomes" id="UP000068243">
    <property type="component" value="Unassembled WGS sequence"/>
</dbReference>
<proteinExistence type="inferred from homology"/>
<dbReference type="PANTHER" id="PTHR10698:SF0">
    <property type="entry name" value="V-TYPE PROTON ATPASE SUBUNIT H"/>
    <property type="match status" value="1"/>
</dbReference>
<dbReference type="InterPro" id="IPR038497">
    <property type="entry name" value="ATPase_V1-cplx_hsu_C_sf"/>
</dbReference>
<evidence type="ECO:0000256" key="7">
    <source>
        <dbReference type="ARBA" id="ARBA00023163"/>
    </source>
</evidence>
<accession>A0A100IHZ5</accession>
<dbReference type="FunFam" id="1.25.40.150:FF:000002">
    <property type="entry name" value="V-type proton ATPase subunit H"/>
    <property type="match status" value="1"/>
</dbReference>
<dbReference type="InterPro" id="IPR021858">
    <property type="entry name" value="Fun_TF"/>
</dbReference>
<dbReference type="OrthoDB" id="288726at2759"/>
<reference evidence="11" key="1">
    <citation type="journal article" date="2016" name="Genome Announc.">
        <title>Draft genome sequence of Aspergillus niger strain An76.</title>
        <authorList>
            <person name="Gong W."/>
            <person name="Cheng Z."/>
            <person name="Zhang H."/>
            <person name="Liu L."/>
            <person name="Gao P."/>
            <person name="Wang L."/>
        </authorList>
    </citation>
    <scope>NUCLEOTIDE SEQUENCE [LARGE SCALE GENOMIC DNA]</scope>
    <source>
        <strain evidence="11">An76</strain>
    </source>
</reference>
<evidence type="ECO:0000256" key="8">
    <source>
        <dbReference type="ARBA" id="ARBA00023242"/>
    </source>
</evidence>
<dbReference type="GO" id="GO:0000981">
    <property type="term" value="F:DNA-binding transcription factor activity, RNA polymerase II-specific"/>
    <property type="evidence" value="ECO:0007669"/>
    <property type="project" value="InterPro"/>
</dbReference>
<comment type="similarity">
    <text evidence="1">Belongs to the V-ATPase H subunit family.</text>
</comment>
<dbReference type="EMBL" id="BCMY01000006">
    <property type="protein sequence ID" value="GAQ41577.1"/>
    <property type="molecule type" value="Genomic_DNA"/>
</dbReference>
<comment type="caution">
    <text evidence="10">The sequence shown here is derived from an EMBL/GenBank/DDBJ whole genome shotgun (WGS) entry which is preliminary data.</text>
</comment>
<dbReference type="Pfam" id="PF11951">
    <property type="entry name" value="Fungal_trans_2"/>
    <property type="match status" value="1"/>
</dbReference>
<dbReference type="Pfam" id="PF03224">
    <property type="entry name" value="V-ATPase_H_N"/>
    <property type="match status" value="1"/>
</dbReference>
<keyword evidence="7" id="KW-0804">Transcription</keyword>
<dbReference type="GO" id="GO:0000221">
    <property type="term" value="C:vacuolar proton-transporting V-type ATPase, V1 domain"/>
    <property type="evidence" value="ECO:0007669"/>
    <property type="project" value="InterPro"/>
</dbReference>
<dbReference type="InterPro" id="IPR001138">
    <property type="entry name" value="Zn2Cys6_DnaBD"/>
</dbReference>
<evidence type="ECO:0000313" key="10">
    <source>
        <dbReference type="EMBL" id="GAQ41577.1"/>
    </source>
</evidence>
<evidence type="ECO:0000256" key="1">
    <source>
        <dbReference type="ARBA" id="ARBA00008613"/>
    </source>
</evidence>
<dbReference type="AlphaFoldDB" id="A0A100IHZ5"/>
<keyword evidence="6" id="KW-0238">DNA-binding</keyword>
<dbReference type="Pfam" id="PF00172">
    <property type="entry name" value="Zn_clus"/>
    <property type="match status" value="1"/>
</dbReference>
<keyword evidence="3" id="KW-0375">Hydrogen ion transport</keyword>
<dbReference type="VEuPathDB" id="FungiDB:ATCC64974_104210"/>
<dbReference type="GO" id="GO:0046961">
    <property type="term" value="F:proton-transporting ATPase activity, rotational mechanism"/>
    <property type="evidence" value="ECO:0007669"/>
    <property type="project" value="InterPro"/>
</dbReference>
<dbReference type="Gene3D" id="1.25.40.150">
    <property type="entry name" value="V-type ATPase, subunit H, C-terminal domain"/>
    <property type="match status" value="1"/>
</dbReference>
<evidence type="ECO:0000259" key="9">
    <source>
        <dbReference type="PROSITE" id="PS50048"/>
    </source>
</evidence>
<dbReference type="GO" id="GO:0009893">
    <property type="term" value="P:positive regulation of metabolic process"/>
    <property type="evidence" value="ECO:0007669"/>
    <property type="project" value="UniProtKB-ARBA"/>
</dbReference>
<dbReference type="VEuPathDB" id="FungiDB:ASPNIDRAFT2_1188650"/>
<evidence type="ECO:0000256" key="6">
    <source>
        <dbReference type="ARBA" id="ARBA00023125"/>
    </source>
</evidence>
<organism evidence="10 11">
    <name type="scientific">Aspergillus niger</name>
    <dbReference type="NCBI Taxonomy" id="5061"/>
    <lineage>
        <taxon>Eukaryota</taxon>
        <taxon>Fungi</taxon>
        <taxon>Dikarya</taxon>
        <taxon>Ascomycota</taxon>
        <taxon>Pezizomycotina</taxon>
        <taxon>Eurotiomycetes</taxon>
        <taxon>Eurotiomycetidae</taxon>
        <taxon>Eurotiales</taxon>
        <taxon>Aspergillaceae</taxon>
        <taxon>Aspergillus</taxon>
        <taxon>Aspergillus subgen. Circumdati</taxon>
    </lineage>
</organism>
<dbReference type="Pfam" id="PF11698">
    <property type="entry name" value="V-ATPase_H_C"/>
    <property type="match status" value="1"/>
</dbReference>
<dbReference type="VEuPathDB" id="FungiDB:An08g02760"/>
<dbReference type="PROSITE" id="PS50048">
    <property type="entry name" value="ZN2_CY6_FUNGAL_2"/>
    <property type="match status" value="1"/>
</dbReference>
<dbReference type="OMA" id="CHPGMQQ"/>
<name>A0A100IHZ5_ASPNG</name>
<evidence type="ECO:0000256" key="5">
    <source>
        <dbReference type="ARBA" id="ARBA00023065"/>
    </source>
</evidence>
<keyword evidence="2" id="KW-0813">Transport</keyword>
<dbReference type="VEuPathDB" id="FungiDB:ATCC64974_104220"/>
<keyword evidence="5" id="KW-0406">Ion transport</keyword>
<dbReference type="GO" id="GO:0000329">
    <property type="term" value="C:fungal-type vacuole membrane"/>
    <property type="evidence" value="ECO:0007669"/>
    <property type="project" value="TreeGrafter"/>
</dbReference>
<dbReference type="SMART" id="SM00066">
    <property type="entry name" value="GAL4"/>
    <property type="match status" value="1"/>
</dbReference>
<dbReference type="FunFam" id="1.25.10.10:FF:000326">
    <property type="entry name" value="V-type proton ATPase subunit H"/>
    <property type="match status" value="1"/>
</dbReference>
<dbReference type="PANTHER" id="PTHR10698">
    <property type="entry name" value="V-TYPE PROTON ATPASE SUBUNIT H"/>
    <property type="match status" value="1"/>
</dbReference>
<dbReference type="InterPro" id="IPR011989">
    <property type="entry name" value="ARM-like"/>
</dbReference>
<gene>
    <name evidence="10" type="ORF">ABL_04251</name>
</gene>
<feature type="domain" description="Zn(2)-C6 fungal-type" evidence="9">
    <location>
        <begin position="562"/>
        <end position="592"/>
    </location>
</feature>
<dbReference type="CDD" id="cd00067">
    <property type="entry name" value="GAL4"/>
    <property type="match status" value="1"/>
</dbReference>
<dbReference type="SUPFAM" id="SSF48371">
    <property type="entry name" value="ARM repeat"/>
    <property type="match status" value="1"/>
</dbReference>
<protein>
    <submittedName>
        <fullName evidence="10">Unnamed protein product</fullName>
    </submittedName>
</protein>
<sequence length="1067" mass="117993">MSSLPLEPPTYLSSLQNNIRARPIPWEGAVRAGNITDDHLKKIKAVDKVRKEQRRQTVEGDLAGYVGLLSGGSEGKSVLDSASRRTDIVQYILVLAADLINDVPSLSTALVAHPDPYKPFLPLLRHSTNPEDPIPLLTSTFLTNLVSVSLGTSSKPSARDDEALPQLYTYLSTLTQNQDSGLQDIGVQELSALLRTSRSREIFWKQRQQTVEPLIEILRAATGAKDSSSSTLAGSSRAIEPGLAGGVGLQLLYRVLLVLWQLSFEGELIGDDLQADYEFVQLYTHLLRLSPKEKTTRLLLATLNNLLSSNRTTLLPVAVFVRLPALLTNLAGRHLTDPDLLEDLTFLSEMLDEYTKTQTTFDQYAAELQSGHLRWSPPHRNPTFWKDNARRILDENSGALPKKLSEIMSKSWDNDKQVLAIACNDVGHLVKELPERRAQLEKLGLKTRVMELMTDKDESVRWESLRAFLALTGKTFHGLVAHLRLGTHLLSIFSAQNLTAFIDLVTPIPHLVTLISCGEVTSGRTPLNRGRAEDSAEGKKAISNIFCDPLIPANSMSRSFNGCKRCKARRQKCDEQRPSCGRCMTAGTQCRYAMQLQWGGRAFSRSRFGACVGPGGMQKLEYSPGEFIYTTKAAAALSPGTIATSPSSQPTNTTIVRHIDPFASLSTDQKSLLHHFLNDASQITACHSGMQRDICKMLVPMALQTPSLLYATMALSAIHLQALHNQSENVKSAPEIARFMALSLEHFRTELQNPASRGSDALLATARTLCLAEIHSGAIHPNSWRAHIEGARALMEASDQSGALSPKSPEGFRRYLDRWYRSIVSLTALTGNGPPIGEATDQLVSIGPNQSASPDYLDDYWGFTVNLATIFRRIGAVAWREHQSRGQEGDESSVQGNEVSVHNEAAALESSLRHLMEQDVASQPAFYPGVVEGLSAECIQQLMLCNEAFQLSALIQIHRRLRKTPASAPVVQESVKRILECTAQIGPSPGLSPWVMLTTPLFIAGCEARGEDREQVRRLLSSLHDTIRVPNVLQSLKFLEQYWANQIDENEGWSQYLDRMRFDFIPY</sequence>
<dbReference type="InterPro" id="IPR004908">
    <property type="entry name" value="ATPase_V1-cplx_hsu"/>
</dbReference>
<keyword evidence="8" id="KW-0539">Nucleus</keyword>
<evidence type="ECO:0000256" key="2">
    <source>
        <dbReference type="ARBA" id="ARBA00022448"/>
    </source>
</evidence>
<dbReference type="InterPro" id="IPR011987">
    <property type="entry name" value="ATPase_V1-cplx_hsu_C"/>
</dbReference>